<evidence type="ECO:0000313" key="2">
    <source>
        <dbReference type="Proteomes" id="UP000183557"/>
    </source>
</evidence>
<gene>
    <name evidence="1" type="ORF">SAMN04487936_11568</name>
</gene>
<reference evidence="2" key="1">
    <citation type="submission" date="2016-10" db="EMBL/GenBank/DDBJ databases">
        <authorList>
            <person name="Varghese N."/>
            <person name="Submissions S."/>
        </authorList>
    </citation>
    <scope>NUCLEOTIDE SEQUENCE [LARGE SCALE GENOMIC DNA]</scope>
    <source>
        <strain evidence="2">CGMCC 1.3704</strain>
    </source>
</reference>
<accession>A0A1I3ZZV0</accession>
<keyword evidence="2" id="KW-1185">Reference proteome</keyword>
<protein>
    <submittedName>
        <fullName evidence="1">Uncharacterized protein</fullName>
    </submittedName>
</protein>
<dbReference type="EMBL" id="FOSB01000015">
    <property type="protein sequence ID" value="SFK49397.1"/>
    <property type="molecule type" value="Genomic_DNA"/>
</dbReference>
<organism evidence="1 2">
    <name type="scientific">Halobacillus dabanensis</name>
    <dbReference type="NCBI Taxonomy" id="240302"/>
    <lineage>
        <taxon>Bacteria</taxon>
        <taxon>Bacillati</taxon>
        <taxon>Bacillota</taxon>
        <taxon>Bacilli</taxon>
        <taxon>Bacillales</taxon>
        <taxon>Bacillaceae</taxon>
        <taxon>Halobacillus</taxon>
    </lineage>
</organism>
<name>A0A1I3ZZV0_HALDA</name>
<evidence type="ECO:0000313" key="1">
    <source>
        <dbReference type="EMBL" id="SFK49397.1"/>
    </source>
</evidence>
<dbReference type="Proteomes" id="UP000183557">
    <property type="component" value="Unassembled WGS sequence"/>
</dbReference>
<proteinExistence type="predicted"/>
<sequence length="52" mass="6187">MQKSLDICETLLLKRELDKMIEDRYHFKDIDTLKILDSQIKLIHSALKEEGK</sequence>
<dbReference type="RefSeq" id="WP_167360123.1">
    <property type="nucleotide sequence ID" value="NZ_FOSB01000015.1"/>
</dbReference>
<dbReference type="AlphaFoldDB" id="A0A1I3ZZV0"/>